<feature type="non-terminal residue" evidence="2">
    <location>
        <position position="295"/>
    </location>
</feature>
<dbReference type="PANTHER" id="PTHR22909">
    <property type="entry name" value="GOLGI INTEGRAL MEMBRANE PROTEIN 4"/>
    <property type="match status" value="1"/>
</dbReference>
<feature type="region of interest" description="Disordered" evidence="1">
    <location>
        <begin position="75"/>
        <end position="101"/>
    </location>
</feature>
<dbReference type="EMBL" id="JASPKZ010009610">
    <property type="protein sequence ID" value="KAJ9576603.1"/>
    <property type="molecule type" value="Genomic_DNA"/>
</dbReference>
<name>A0AAD7Z9V4_DIPPU</name>
<sequence length="295" mass="33936">MMGRGWSRGNRSRLFMYLGIVALVGLAVYVFHGAQLQLDDARKAADKCQQQQESLSAQLQVIFEYKLRLEKSLQQEKTEHRQTREEFEVRAAEEKTRHDKENLEASNKYAAMQQQYKLLQSQHEDLSDDCKKVRMEQLQGLDERSKLESQLQAVQAELQQVQANHEKSLNSLKKELDAYKVHHLAETEVKHQNEDETLKSPEKPVSSSSAAPFMGIPAESQNVLQEAAPDKVRSSTEQFSGDERHADGFNFLRLQCHLNAVCYKNIFKINSIHLTFIPYFELDRFQNLGGFIIHG</sequence>
<dbReference type="GO" id="GO:0000139">
    <property type="term" value="C:Golgi membrane"/>
    <property type="evidence" value="ECO:0007669"/>
    <property type="project" value="InterPro"/>
</dbReference>
<dbReference type="Proteomes" id="UP001233999">
    <property type="component" value="Unassembled WGS sequence"/>
</dbReference>
<dbReference type="InterPro" id="IPR042336">
    <property type="entry name" value="GOLIM4"/>
</dbReference>
<reference evidence="2" key="2">
    <citation type="submission" date="2023-05" db="EMBL/GenBank/DDBJ databases">
        <authorList>
            <person name="Fouks B."/>
        </authorList>
    </citation>
    <scope>NUCLEOTIDE SEQUENCE</scope>
    <source>
        <strain evidence="2">Stay&amp;Tobe</strain>
        <tissue evidence="2">Testes</tissue>
    </source>
</reference>
<keyword evidence="3" id="KW-1185">Reference proteome</keyword>
<accession>A0AAD7Z9V4</accession>
<evidence type="ECO:0008006" key="4">
    <source>
        <dbReference type="Google" id="ProtNLM"/>
    </source>
</evidence>
<organism evidence="2 3">
    <name type="scientific">Diploptera punctata</name>
    <name type="common">Pacific beetle cockroach</name>
    <dbReference type="NCBI Taxonomy" id="6984"/>
    <lineage>
        <taxon>Eukaryota</taxon>
        <taxon>Metazoa</taxon>
        <taxon>Ecdysozoa</taxon>
        <taxon>Arthropoda</taxon>
        <taxon>Hexapoda</taxon>
        <taxon>Insecta</taxon>
        <taxon>Pterygota</taxon>
        <taxon>Neoptera</taxon>
        <taxon>Polyneoptera</taxon>
        <taxon>Dictyoptera</taxon>
        <taxon>Blattodea</taxon>
        <taxon>Blaberoidea</taxon>
        <taxon>Blaberidae</taxon>
        <taxon>Diplopterinae</taxon>
        <taxon>Diploptera</taxon>
    </lineage>
</organism>
<evidence type="ECO:0000313" key="3">
    <source>
        <dbReference type="Proteomes" id="UP001233999"/>
    </source>
</evidence>
<dbReference type="PANTHER" id="PTHR22909:SF24">
    <property type="entry name" value="GOLGI INTEGRAL MEMBRANE PROTEIN 4-RELATED"/>
    <property type="match status" value="1"/>
</dbReference>
<reference evidence="2" key="1">
    <citation type="journal article" date="2023" name="IScience">
        <title>Live-bearing cockroach genome reveals convergent evolutionary mechanisms linked to viviparity in insects and beyond.</title>
        <authorList>
            <person name="Fouks B."/>
            <person name="Harrison M.C."/>
            <person name="Mikhailova A.A."/>
            <person name="Marchal E."/>
            <person name="English S."/>
            <person name="Carruthers M."/>
            <person name="Jennings E.C."/>
            <person name="Chiamaka E.L."/>
            <person name="Frigard R.A."/>
            <person name="Pippel M."/>
            <person name="Attardo G.M."/>
            <person name="Benoit J.B."/>
            <person name="Bornberg-Bauer E."/>
            <person name="Tobe S.S."/>
        </authorList>
    </citation>
    <scope>NUCLEOTIDE SEQUENCE</scope>
    <source>
        <strain evidence="2">Stay&amp;Tobe</strain>
    </source>
</reference>
<gene>
    <name evidence="2" type="ORF">L9F63_025498</name>
</gene>
<feature type="compositionally biased region" description="Basic and acidic residues" evidence="1">
    <location>
        <begin position="189"/>
        <end position="202"/>
    </location>
</feature>
<evidence type="ECO:0000256" key="1">
    <source>
        <dbReference type="SAM" id="MobiDB-lite"/>
    </source>
</evidence>
<comment type="caution">
    <text evidence="2">The sequence shown here is derived from an EMBL/GenBank/DDBJ whole genome shotgun (WGS) entry which is preliminary data.</text>
</comment>
<evidence type="ECO:0000313" key="2">
    <source>
        <dbReference type="EMBL" id="KAJ9576603.1"/>
    </source>
</evidence>
<proteinExistence type="predicted"/>
<protein>
    <recommendedName>
        <fullName evidence="4">Golgi integral membrane protein 4</fullName>
    </recommendedName>
</protein>
<dbReference type="AlphaFoldDB" id="A0AAD7Z9V4"/>
<feature type="region of interest" description="Disordered" evidence="1">
    <location>
        <begin position="189"/>
        <end position="211"/>
    </location>
</feature>